<sequence>METKMYSAHPLETGLSPIMDMSSSADFFAAFMDRPSCMFSSSPTSVSPNVNDLNMNTKDNIREISQCKRKLDFAENNNYLGLQRPQTVSVARRNERERNRVKLINMTFATLREHIPQLSKGGKSRKLSKVETLRAAIEYIRYLQGMMDENTTVDLSKIVTEGCQLSPGLSTGTSVNSPSSPSGSPASESSYENLSTEEEDLLDFANWF</sequence>
<name>A0AAN8PGK6_PATCE</name>
<dbReference type="FunFam" id="4.10.280.10:FF:000029">
    <property type="entry name" value="Achaete-scute family bHLH transcription factor 1"/>
    <property type="match status" value="1"/>
</dbReference>
<dbReference type="GO" id="GO:0007399">
    <property type="term" value="P:nervous system development"/>
    <property type="evidence" value="ECO:0007669"/>
    <property type="project" value="UniProtKB-KW"/>
</dbReference>
<dbReference type="InterPro" id="IPR036638">
    <property type="entry name" value="HLH_DNA-bd_sf"/>
</dbReference>
<reference evidence="7 8" key="1">
    <citation type="submission" date="2024-01" db="EMBL/GenBank/DDBJ databases">
        <title>The genome of the rayed Mediterranean limpet Patella caerulea (Linnaeus, 1758).</title>
        <authorList>
            <person name="Anh-Thu Weber A."/>
            <person name="Halstead-Nussloch G."/>
        </authorList>
    </citation>
    <scope>NUCLEOTIDE SEQUENCE [LARGE SCALE GENOMIC DNA]</scope>
    <source>
        <strain evidence="7">AATW-2023a</strain>
        <tissue evidence="7">Whole specimen</tissue>
    </source>
</reference>
<gene>
    <name evidence="7" type="ORF">SNE40_018474</name>
</gene>
<proteinExistence type="predicted"/>
<dbReference type="GO" id="GO:0000977">
    <property type="term" value="F:RNA polymerase II transcription regulatory region sequence-specific DNA binding"/>
    <property type="evidence" value="ECO:0007669"/>
    <property type="project" value="TreeGrafter"/>
</dbReference>
<evidence type="ECO:0000256" key="3">
    <source>
        <dbReference type="ARBA" id="ARBA00023125"/>
    </source>
</evidence>
<evidence type="ECO:0000256" key="1">
    <source>
        <dbReference type="ARBA" id="ARBA00004123"/>
    </source>
</evidence>
<dbReference type="EMBL" id="JAZGQO010000014">
    <property type="protein sequence ID" value="KAK6169965.1"/>
    <property type="molecule type" value="Genomic_DNA"/>
</dbReference>
<dbReference type="GO" id="GO:0046983">
    <property type="term" value="F:protein dimerization activity"/>
    <property type="evidence" value="ECO:0007669"/>
    <property type="project" value="InterPro"/>
</dbReference>
<evidence type="ECO:0000256" key="4">
    <source>
        <dbReference type="ARBA" id="ARBA00023242"/>
    </source>
</evidence>
<keyword evidence="3" id="KW-0238">DNA-binding</keyword>
<keyword evidence="2" id="KW-0524">Neurogenesis</keyword>
<evidence type="ECO:0000256" key="5">
    <source>
        <dbReference type="SAM" id="MobiDB-lite"/>
    </source>
</evidence>
<dbReference type="SMART" id="SM00353">
    <property type="entry name" value="HLH"/>
    <property type="match status" value="1"/>
</dbReference>
<comment type="caution">
    <text evidence="7">The sequence shown here is derived from an EMBL/GenBank/DDBJ whole genome shotgun (WGS) entry which is preliminary data.</text>
</comment>
<keyword evidence="8" id="KW-1185">Reference proteome</keyword>
<keyword evidence="4" id="KW-0539">Nucleus</keyword>
<dbReference type="GO" id="GO:0000981">
    <property type="term" value="F:DNA-binding transcription factor activity, RNA polymerase II-specific"/>
    <property type="evidence" value="ECO:0007669"/>
    <property type="project" value="TreeGrafter"/>
</dbReference>
<evidence type="ECO:0000256" key="2">
    <source>
        <dbReference type="ARBA" id="ARBA00022902"/>
    </source>
</evidence>
<dbReference type="PANTHER" id="PTHR23349">
    <property type="entry name" value="BASIC HELIX-LOOP-HELIX TRANSCRIPTION FACTOR, TWIST"/>
    <property type="match status" value="1"/>
</dbReference>
<dbReference type="InterPro" id="IPR011598">
    <property type="entry name" value="bHLH_dom"/>
</dbReference>
<dbReference type="SUPFAM" id="SSF47459">
    <property type="entry name" value="HLH, helix-loop-helix DNA-binding domain"/>
    <property type="match status" value="1"/>
</dbReference>
<feature type="region of interest" description="Disordered" evidence="5">
    <location>
        <begin position="167"/>
        <end position="199"/>
    </location>
</feature>
<dbReference type="InterPro" id="IPR050283">
    <property type="entry name" value="E-box_TF_Regulators"/>
</dbReference>
<dbReference type="Gene3D" id="4.10.280.10">
    <property type="entry name" value="Helix-loop-helix DNA-binding domain"/>
    <property type="match status" value="1"/>
</dbReference>
<protein>
    <recommendedName>
        <fullName evidence="6">BHLH domain-containing protein</fullName>
    </recommendedName>
</protein>
<accession>A0AAN8PGK6</accession>
<evidence type="ECO:0000259" key="6">
    <source>
        <dbReference type="PROSITE" id="PS50888"/>
    </source>
</evidence>
<dbReference type="Proteomes" id="UP001347796">
    <property type="component" value="Unassembled WGS sequence"/>
</dbReference>
<dbReference type="GO" id="GO:0005634">
    <property type="term" value="C:nucleus"/>
    <property type="evidence" value="ECO:0007669"/>
    <property type="project" value="UniProtKB-SubCell"/>
</dbReference>
<evidence type="ECO:0000313" key="7">
    <source>
        <dbReference type="EMBL" id="KAK6169965.1"/>
    </source>
</evidence>
<evidence type="ECO:0000313" key="8">
    <source>
        <dbReference type="Proteomes" id="UP001347796"/>
    </source>
</evidence>
<dbReference type="PANTHER" id="PTHR23349:SF108">
    <property type="entry name" value="BHLH DOMAIN-CONTAINING PROTEIN"/>
    <property type="match status" value="1"/>
</dbReference>
<dbReference type="Pfam" id="PF00010">
    <property type="entry name" value="HLH"/>
    <property type="match status" value="1"/>
</dbReference>
<feature type="compositionally biased region" description="Low complexity" evidence="5">
    <location>
        <begin position="170"/>
        <end position="190"/>
    </location>
</feature>
<feature type="domain" description="BHLH" evidence="6">
    <location>
        <begin position="88"/>
        <end position="143"/>
    </location>
</feature>
<comment type="subcellular location">
    <subcellularLocation>
        <location evidence="1">Nucleus</location>
    </subcellularLocation>
</comment>
<dbReference type="PROSITE" id="PS50888">
    <property type="entry name" value="BHLH"/>
    <property type="match status" value="1"/>
</dbReference>
<dbReference type="AlphaFoldDB" id="A0AAN8PGK6"/>
<organism evidence="7 8">
    <name type="scientific">Patella caerulea</name>
    <name type="common">Rayed Mediterranean limpet</name>
    <dbReference type="NCBI Taxonomy" id="87958"/>
    <lineage>
        <taxon>Eukaryota</taxon>
        <taxon>Metazoa</taxon>
        <taxon>Spiralia</taxon>
        <taxon>Lophotrochozoa</taxon>
        <taxon>Mollusca</taxon>
        <taxon>Gastropoda</taxon>
        <taxon>Patellogastropoda</taxon>
        <taxon>Patelloidea</taxon>
        <taxon>Patellidae</taxon>
        <taxon>Patella</taxon>
    </lineage>
</organism>